<dbReference type="InterPro" id="IPR017310">
    <property type="entry name" value="Pept_S8A_subtilisin_clostridia"/>
</dbReference>
<dbReference type="PROSITE" id="PS00136">
    <property type="entry name" value="SUBTILASE_ASP"/>
    <property type="match status" value="1"/>
</dbReference>
<keyword evidence="4 5" id="KW-0720">Serine protease</keyword>
<name>A0AAE3A9E9_9FIRM</name>
<feature type="active site" description="Charge relay system" evidence="5">
    <location>
        <position position="494"/>
    </location>
</feature>
<keyword evidence="3 5" id="KW-0378">Hydrolase</keyword>
<comment type="similarity">
    <text evidence="1 5">Belongs to the peptidase S8 family.</text>
</comment>
<dbReference type="Gene3D" id="2.60.120.1290">
    <property type="match status" value="1"/>
</dbReference>
<keyword evidence="2 5" id="KW-0645">Protease</keyword>
<dbReference type="PROSITE" id="PS51892">
    <property type="entry name" value="SUBTILASE"/>
    <property type="match status" value="1"/>
</dbReference>
<dbReference type="GO" id="GO:0004252">
    <property type="term" value="F:serine-type endopeptidase activity"/>
    <property type="evidence" value="ECO:0007669"/>
    <property type="project" value="UniProtKB-UniRule"/>
</dbReference>
<reference evidence="7 8" key="1">
    <citation type="submission" date="2021-10" db="EMBL/GenBank/DDBJ databases">
        <title>Anaerobic single-cell dispensing facilitates the cultivation of human gut bacteria.</title>
        <authorList>
            <person name="Afrizal A."/>
        </authorList>
    </citation>
    <scope>NUCLEOTIDE SEQUENCE [LARGE SCALE GENOMIC DNA]</scope>
    <source>
        <strain evidence="7 8">CLA-AA-H276</strain>
    </source>
</reference>
<comment type="caution">
    <text evidence="7">The sequence shown here is derived from an EMBL/GenBank/DDBJ whole genome shotgun (WGS) entry which is preliminary data.</text>
</comment>
<dbReference type="SUPFAM" id="SSF52743">
    <property type="entry name" value="Subtilisin-like"/>
    <property type="match status" value="1"/>
</dbReference>
<dbReference type="InterPro" id="IPR034045">
    <property type="entry name" value="Pep_S8_CspA-like"/>
</dbReference>
<evidence type="ECO:0000313" key="7">
    <source>
        <dbReference type="EMBL" id="MCC2127109.1"/>
    </source>
</evidence>
<feature type="active site" description="Charge relay system" evidence="5">
    <location>
        <position position="171"/>
    </location>
</feature>
<evidence type="ECO:0000256" key="1">
    <source>
        <dbReference type="ARBA" id="ARBA00011073"/>
    </source>
</evidence>
<dbReference type="Proteomes" id="UP001198220">
    <property type="component" value="Unassembled WGS sequence"/>
</dbReference>
<dbReference type="InterPro" id="IPR000209">
    <property type="entry name" value="Peptidase_S8/S53_dom"/>
</dbReference>
<feature type="domain" description="Peptidase S8/S53" evidence="6">
    <location>
        <begin position="396"/>
        <end position="549"/>
    </location>
</feature>
<dbReference type="Gene3D" id="3.40.50.200">
    <property type="entry name" value="Peptidase S8/S53 domain"/>
    <property type="match status" value="1"/>
</dbReference>
<evidence type="ECO:0000256" key="4">
    <source>
        <dbReference type="ARBA" id="ARBA00022825"/>
    </source>
</evidence>
<dbReference type="PANTHER" id="PTHR43806">
    <property type="entry name" value="PEPTIDASE S8"/>
    <property type="match status" value="1"/>
</dbReference>
<dbReference type="InterPro" id="IPR050131">
    <property type="entry name" value="Peptidase_S8_subtilisin-like"/>
</dbReference>
<dbReference type="PIRSF" id="PIRSF037894">
    <property type="entry name" value="Subtilisin_rel_CspABC"/>
    <property type="match status" value="1"/>
</dbReference>
<evidence type="ECO:0000313" key="8">
    <source>
        <dbReference type="Proteomes" id="UP001198220"/>
    </source>
</evidence>
<gene>
    <name evidence="7" type="ORF">LKD36_13125</name>
</gene>
<dbReference type="AlphaFoldDB" id="A0AAE3A9E9"/>
<evidence type="ECO:0000256" key="5">
    <source>
        <dbReference type="PROSITE-ProRule" id="PRU01240"/>
    </source>
</evidence>
<dbReference type="CDD" id="cd07478">
    <property type="entry name" value="Peptidases_S8_CspA-like"/>
    <property type="match status" value="1"/>
</dbReference>
<feature type="active site" description="Charge relay system" evidence="5">
    <location>
        <position position="105"/>
    </location>
</feature>
<dbReference type="PANTHER" id="PTHR43806:SF11">
    <property type="entry name" value="CEREVISIN-RELATED"/>
    <property type="match status" value="1"/>
</dbReference>
<dbReference type="EMBL" id="JAJEPS010000015">
    <property type="protein sequence ID" value="MCC2127109.1"/>
    <property type="molecule type" value="Genomic_DNA"/>
</dbReference>
<evidence type="ECO:0000256" key="3">
    <source>
        <dbReference type="ARBA" id="ARBA00022801"/>
    </source>
</evidence>
<proteinExistence type="inferred from homology"/>
<sequence length="563" mass="61987">MDCREAILSDEYIDFVWKMDVRPPEAEWLPYGYCGQYISPNISVYYVRREEVFGNRISLPVGDYGVTYCHTQMDTESLEATRILTIQNQPALQLKGSGVIIGFVDSGIALQNPVFRTSDGRTRLIGLWDQTDQSGTVPDGFLYGSGYGREEIDSWLREGREYLPGRDENGHGSKVAAIAAGSELTNENFLGAAPEADIAFVKLKEAKPFIRKLERIPQDSIAYEEADIMLGIRYLDLLAQREGKPLIICLALGSNSGGHTGETPLGLYLTYISRKSGRAVVAAAGNEGNRGHHFYGTVPSETGYMDVELRVGPGETGFQVNLWGNAPGLFVTEVIAPSGERISRITPQVLSRERYDFVFENTMLDVQYELSEVISGDERILLAFQNPTAGIWTIRIYSVGNLEKGFHMWLPVTGFISSETYFIRSDPDTTVTEPANAEGVLTFAGYDARTNSIWYDSGRGYTRTGKVVPDVAAPAMEVSTIDMRGRNSTLTGTSAAAALGAGACALLLEWGIVQQNAPAMDSVTIQRYLIRGASRSENYTYPNKTWGYGLLDLYGVFQAIRGI</sequence>
<evidence type="ECO:0000259" key="6">
    <source>
        <dbReference type="Pfam" id="PF00082"/>
    </source>
</evidence>
<keyword evidence="8" id="KW-1185">Reference proteome</keyword>
<dbReference type="GO" id="GO:0006508">
    <property type="term" value="P:proteolysis"/>
    <property type="evidence" value="ECO:0007669"/>
    <property type="project" value="UniProtKB-KW"/>
</dbReference>
<accession>A0AAE3A9E9</accession>
<protein>
    <submittedName>
        <fullName evidence="7">S8 family peptidase</fullName>
    </submittedName>
</protein>
<dbReference type="InterPro" id="IPR036852">
    <property type="entry name" value="Peptidase_S8/S53_dom_sf"/>
</dbReference>
<evidence type="ECO:0000256" key="2">
    <source>
        <dbReference type="ARBA" id="ARBA00022670"/>
    </source>
</evidence>
<dbReference type="PRINTS" id="PR00723">
    <property type="entry name" value="SUBTILISIN"/>
</dbReference>
<dbReference type="RefSeq" id="WP_118769909.1">
    <property type="nucleotide sequence ID" value="NZ_JAJEPS010000015.1"/>
</dbReference>
<dbReference type="Pfam" id="PF00082">
    <property type="entry name" value="Peptidase_S8"/>
    <property type="match status" value="2"/>
</dbReference>
<organism evidence="7 8">
    <name type="scientific">Hominiventricola filiformis</name>
    <dbReference type="NCBI Taxonomy" id="2885352"/>
    <lineage>
        <taxon>Bacteria</taxon>
        <taxon>Bacillati</taxon>
        <taxon>Bacillota</taxon>
        <taxon>Clostridia</taxon>
        <taxon>Lachnospirales</taxon>
        <taxon>Lachnospiraceae</taxon>
        <taxon>Hominiventricola</taxon>
    </lineage>
</organism>
<feature type="domain" description="Peptidase S8/S53" evidence="6">
    <location>
        <begin position="96"/>
        <end position="288"/>
    </location>
</feature>
<dbReference type="InterPro" id="IPR015500">
    <property type="entry name" value="Peptidase_S8_subtilisin-rel"/>
</dbReference>
<dbReference type="InterPro" id="IPR023827">
    <property type="entry name" value="Peptidase_S8_Asp-AS"/>
</dbReference>